<evidence type="ECO:0000313" key="3">
    <source>
        <dbReference type="Proteomes" id="UP000184391"/>
    </source>
</evidence>
<gene>
    <name evidence="2" type="ORF">SAMN02745193_01091</name>
</gene>
<dbReference type="OrthoDB" id="7389927at2"/>
<accession>A0A1M7S6T1</accession>
<dbReference type="NCBIfam" id="TIGR01451">
    <property type="entry name" value="B_ant_repeat"/>
    <property type="match status" value="1"/>
</dbReference>
<dbReference type="InterPro" id="IPR047589">
    <property type="entry name" value="DUF11_rpt"/>
</dbReference>
<evidence type="ECO:0000313" key="2">
    <source>
        <dbReference type="EMBL" id="SHN54065.1"/>
    </source>
</evidence>
<dbReference type="InterPro" id="IPR018247">
    <property type="entry name" value="EF_Hand_1_Ca_BS"/>
</dbReference>
<keyword evidence="1" id="KW-0732">Signal</keyword>
<protein>
    <submittedName>
        <fullName evidence="2">Conserved repeat domain-containing protein</fullName>
    </submittedName>
</protein>
<dbReference type="AlphaFoldDB" id="A0A1M7S6T1"/>
<dbReference type="RefSeq" id="WP_072673643.1">
    <property type="nucleotide sequence ID" value="NZ_FRDF01000005.1"/>
</dbReference>
<dbReference type="EMBL" id="FRDF01000005">
    <property type="protein sequence ID" value="SHN54065.1"/>
    <property type="molecule type" value="Genomic_DNA"/>
</dbReference>
<reference evidence="3" key="1">
    <citation type="submission" date="2016-12" db="EMBL/GenBank/DDBJ databases">
        <authorList>
            <person name="Varghese N."/>
            <person name="Submissions S."/>
        </authorList>
    </citation>
    <scope>NUCLEOTIDE SEQUENCE [LARGE SCALE GENOMIC DNA]</scope>
    <source>
        <strain evidence="3">DSM 11032</strain>
    </source>
</reference>
<feature type="chain" id="PRO_5012997753" evidence="1">
    <location>
        <begin position="27"/>
        <end position="355"/>
    </location>
</feature>
<organism evidence="2 3">
    <name type="scientific">Erythrobacter sanguineus</name>
    <dbReference type="NCBI Taxonomy" id="198312"/>
    <lineage>
        <taxon>Bacteria</taxon>
        <taxon>Pseudomonadati</taxon>
        <taxon>Pseudomonadota</taxon>
        <taxon>Alphaproteobacteria</taxon>
        <taxon>Sphingomonadales</taxon>
        <taxon>Erythrobacteraceae</taxon>
        <taxon>Erythrobacter/Porphyrobacter group</taxon>
        <taxon>Erythrobacter</taxon>
    </lineage>
</organism>
<sequence length="355" mass="35239">MKTTKQLLGAVSALALVAMSSAPALAEGTSAGSTITNNVSVTFDVGGVTQTAVTDSDEFTVDRRVNVNVEWVGTATSVAPGAPDQVIAFDVTNLSNDTIDLDLAAALTDGTPANIGGFEIYLDSDGDRILSAAELAAGPISYLDEVAEDGTIAVIVIADIGIDAVNGDAFDVTLTANAHAGGGAGALGAELVATSGANTAGVDTVLFDGAGATDAANDGAFSDTGEFVVAGALVTVAKSSRVLADPVNDFLAGGAANPNAKAIPGATVEYCITVANASGGALATNVDVVDDLPFDVTYDGDFGIFVDGDANCANGLAGGNFSAGTGPNTEDQVLGDLSDIAEGITRSLYFRVTID</sequence>
<name>A0A1M7S6T1_9SPHN</name>
<evidence type="ECO:0000256" key="1">
    <source>
        <dbReference type="SAM" id="SignalP"/>
    </source>
</evidence>
<feature type="signal peptide" evidence="1">
    <location>
        <begin position="1"/>
        <end position="26"/>
    </location>
</feature>
<keyword evidence="3" id="KW-1185">Reference proteome</keyword>
<dbReference type="PROSITE" id="PS00018">
    <property type="entry name" value="EF_HAND_1"/>
    <property type="match status" value="1"/>
</dbReference>
<dbReference type="Proteomes" id="UP000184391">
    <property type="component" value="Unassembled WGS sequence"/>
</dbReference>
<dbReference type="STRING" id="198312.SAMN02745193_01091"/>
<proteinExistence type="predicted"/>